<evidence type="ECO:0000256" key="1">
    <source>
        <dbReference type="ARBA" id="ARBA00022722"/>
    </source>
</evidence>
<evidence type="ECO:0000259" key="4">
    <source>
        <dbReference type="PROSITE" id="PS50830"/>
    </source>
</evidence>
<gene>
    <name evidence="5" type="ORF">MNBD_GAMMA07-885</name>
</gene>
<dbReference type="PROSITE" id="PS50830">
    <property type="entry name" value="TNASE_3"/>
    <property type="match status" value="1"/>
</dbReference>
<dbReference type="Gene3D" id="2.40.50.90">
    <property type="match status" value="1"/>
</dbReference>
<keyword evidence="2" id="KW-0255">Endonuclease</keyword>
<dbReference type="AlphaFoldDB" id="A0A3B0WW67"/>
<evidence type="ECO:0000313" key="5">
    <source>
        <dbReference type="EMBL" id="VAW56700.1"/>
    </source>
</evidence>
<dbReference type="SMART" id="SM00318">
    <property type="entry name" value="SNc"/>
    <property type="match status" value="1"/>
</dbReference>
<dbReference type="SUPFAM" id="SSF50199">
    <property type="entry name" value="Staphylococcal nuclease"/>
    <property type="match status" value="1"/>
</dbReference>
<dbReference type="GO" id="GO:0016787">
    <property type="term" value="F:hydrolase activity"/>
    <property type="evidence" value="ECO:0007669"/>
    <property type="project" value="UniProtKB-KW"/>
</dbReference>
<keyword evidence="3" id="KW-0378">Hydrolase</keyword>
<dbReference type="EMBL" id="UOFF01000270">
    <property type="protein sequence ID" value="VAW56700.1"/>
    <property type="molecule type" value="Genomic_DNA"/>
</dbReference>
<dbReference type="PANTHER" id="PTHR12302:SF3">
    <property type="entry name" value="SERINE_THREONINE-PROTEIN KINASE 31"/>
    <property type="match status" value="1"/>
</dbReference>
<keyword evidence="1" id="KW-0540">Nuclease</keyword>
<evidence type="ECO:0000256" key="2">
    <source>
        <dbReference type="ARBA" id="ARBA00022759"/>
    </source>
</evidence>
<accession>A0A3B0WW67</accession>
<dbReference type="InterPro" id="IPR016071">
    <property type="entry name" value="Staphylococal_nuclease_OB-fold"/>
</dbReference>
<name>A0A3B0WW67_9ZZZZ</name>
<dbReference type="PANTHER" id="PTHR12302">
    <property type="entry name" value="EBNA2 BINDING PROTEIN P100"/>
    <property type="match status" value="1"/>
</dbReference>
<dbReference type="InterPro" id="IPR035437">
    <property type="entry name" value="SNase_OB-fold_sf"/>
</dbReference>
<feature type="domain" description="TNase-like" evidence="4">
    <location>
        <begin position="11"/>
        <end position="146"/>
    </location>
</feature>
<evidence type="ECO:0000256" key="3">
    <source>
        <dbReference type="ARBA" id="ARBA00022801"/>
    </source>
</evidence>
<dbReference type="GO" id="GO:0004519">
    <property type="term" value="F:endonuclease activity"/>
    <property type="evidence" value="ECO:0007669"/>
    <property type="project" value="UniProtKB-KW"/>
</dbReference>
<dbReference type="Pfam" id="PF00565">
    <property type="entry name" value="SNase"/>
    <property type="match status" value="1"/>
</dbReference>
<organism evidence="5">
    <name type="scientific">hydrothermal vent metagenome</name>
    <dbReference type="NCBI Taxonomy" id="652676"/>
    <lineage>
        <taxon>unclassified sequences</taxon>
        <taxon>metagenomes</taxon>
        <taxon>ecological metagenomes</taxon>
    </lineage>
</organism>
<reference evidence="5" key="1">
    <citation type="submission" date="2018-06" db="EMBL/GenBank/DDBJ databases">
        <authorList>
            <person name="Zhirakovskaya E."/>
        </authorList>
    </citation>
    <scope>NUCLEOTIDE SEQUENCE</scope>
</reference>
<sequence length="249" mass="29293">MYGANCPPVHIDESVRVNYVYDGDTLQLEDGRKIRLIGIDTPEVFSRKRPIKMQTKRYGEQAKAALQHKLELSNRRIGLAYGAERFDRYKRTLAHVFLPNGQNIQAWLVELGHAIAYVTPPNDALSACYRQQEKIARKHKRGIWQLPQYQLKRTSQLTKKSRGFHRFQAIVTHIRQSKHKVTFTLDNRVDVKIKRKDLHNFNVHWLKHLKHKKIHIRGWIHAKKYKHGIAKKAQFVMTLRHPDAIKVIH</sequence>
<protein>
    <recommendedName>
        <fullName evidence="4">TNase-like domain-containing protein</fullName>
    </recommendedName>
</protein>
<proteinExistence type="predicted"/>